<dbReference type="VEuPathDB" id="ToxoDB:CSUI_003033"/>
<protein>
    <submittedName>
        <fullName evidence="1">Uncharacterized protein</fullName>
    </submittedName>
</protein>
<comment type="caution">
    <text evidence="1">The sequence shown here is derived from an EMBL/GenBank/DDBJ whole genome shotgun (WGS) entry which is preliminary data.</text>
</comment>
<accession>A0A2C6L2F6</accession>
<organism evidence="1 2">
    <name type="scientific">Cystoisospora suis</name>
    <dbReference type="NCBI Taxonomy" id="483139"/>
    <lineage>
        <taxon>Eukaryota</taxon>
        <taxon>Sar</taxon>
        <taxon>Alveolata</taxon>
        <taxon>Apicomplexa</taxon>
        <taxon>Conoidasida</taxon>
        <taxon>Coccidia</taxon>
        <taxon>Eucoccidiorida</taxon>
        <taxon>Eimeriorina</taxon>
        <taxon>Sarcocystidae</taxon>
        <taxon>Cystoisospora</taxon>
    </lineage>
</organism>
<dbReference type="AlphaFoldDB" id="A0A2C6L2F6"/>
<reference evidence="1 2" key="1">
    <citation type="journal article" date="2017" name="Int. J. Parasitol.">
        <title>The genome of the protozoan parasite Cystoisospora suis and a reverse vaccinology approach to identify vaccine candidates.</title>
        <authorList>
            <person name="Palmieri N."/>
            <person name="Shrestha A."/>
            <person name="Ruttkowski B."/>
            <person name="Beck T."/>
            <person name="Vogl C."/>
            <person name="Tomley F."/>
            <person name="Blake D.P."/>
            <person name="Joachim A."/>
        </authorList>
    </citation>
    <scope>NUCLEOTIDE SEQUENCE [LARGE SCALE GENOMIC DNA]</scope>
    <source>
        <strain evidence="1 2">Wien I</strain>
    </source>
</reference>
<dbReference type="RefSeq" id="XP_067924794.1">
    <property type="nucleotide sequence ID" value="XM_068063231.1"/>
</dbReference>
<dbReference type="EMBL" id="MIGC01001290">
    <property type="protein sequence ID" value="PHJ23117.1"/>
    <property type="molecule type" value="Genomic_DNA"/>
</dbReference>
<dbReference type="Proteomes" id="UP000221165">
    <property type="component" value="Unassembled WGS sequence"/>
</dbReference>
<proteinExistence type="predicted"/>
<evidence type="ECO:0000313" key="1">
    <source>
        <dbReference type="EMBL" id="PHJ23117.1"/>
    </source>
</evidence>
<gene>
    <name evidence="1" type="ORF">CSUI_003033</name>
</gene>
<name>A0A2C6L2F6_9APIC</name>
<sequence length="63" mass="7090">MLTLGTLTCKQRGQEENCAHICVYSLTTSTYWIQRCAPAWTVACSYICKYVVGLLSIYNESCT</sequence>
<dbReference type="GeneID" id="94426442"/>
<evidence type="ECO:0000313" key="2">
    <source>
        <dbReference type="Proteomes" id="UP000221165"/>
    </source>
</evidence>
<keyword evidence="2" id="KW-1185">Reference proteome</keyword>